<reference evidence="1" key="2">
    <citation type="journal article" date="2014" name="ISME J.">
        <title>Microbial stratification in low pH oxic and suboxic macroscopic growths along an acid mine drainage.</title>
        <authorList>
            <person name="Mendez-Garcia C."/>
            <person name="Mesa V."/>
            <person name="Sprenger R.R."/>
            <person name="Richter M."/>
            <person name="Diez M.S."/>
            <person name="Solano J."/>
            <person name="Bargiela R."/>
            <person name="Golyshina O.V."/>
            <person name="Manteca A."/>
            <person name="Ramos J.L."/>
            <person name="Gallego J.R."/>
            <person name="Llorente I."/>
            <person name="Martins Dos Santos V.A."/>
            <person name="Jensen O.N."/>
            <person name="Pelaez A.I."/>
            <person name="Sanchez J."/>
            <person name="Ferrer M."/>
        </authorList>
    </citation>
    <scope>NUCLEOTIDE SEQUENCE</scope>
</reference>
<name>T1BQ38_9ZZZZ</name>
<sequence length="185" mass="18951">VHSVNIGSSGLIPEPQVYDNEAGSVFATSAISNTVIALNGGSNDVTSVTKVGNNQCPNGAVFDPLNGDVYVSEECSKNLTVIDGGTGQVVATIPSVPPGQGLTYDPASNSVYVAANTGRPNATVVTVINATTNTVNTYIPLFHAYWGATYDSINGDVYVTGSSSDNVTIINASLNQVVANVPTPN</sequence>
<evidence type="ECO:0000313" key="1">
    <source>
        <dbReference type="EMBL" id="EQD70688.1"/>
    </source>
</evidence>
<organism evidence="1">
    <name type="scientific">mine drainage metagenome</name>
    <dbReference type="NCBI Taxonomy" id="410659"/>
    <lineage>
        <taxon>unclassified sequences</taxon>
        <taxon>metagenomes</taxon>
        <taxon>ecological metagenomes</taxon>
    </lineage>
</organism>
<dbReference type="PANTHER" id="PTHR47197">
    <property type="entry name" value="PROTEIN NIRF"/>
    <property type="match status" value="1"/>
</dbReference>
<dbReference type="InterPro" id="IPR015943">
    <property type="entry name" value="WD40/YVTN_repeat-like_dom_sf"/>
</dbReference>
<dbReference type="Gene3D" id="2.130.10.10">
    <property type="entry name" value="YVTN repeat-like/Quinoprotein amine dehydrogenase"/>
    <property type="match status" value="1"/>
</dbReference>
<gene>
    <name evidence="1" type="ORF">B1B_04864</name>
</gene>
<dbReference type="SUPFAM" id="SSF63825">
    <property type="entry name" value="YWTD domain"/>
    <property type="match status" value="1"/>
</dbReference>
<protein>
    <submittedName>
        <fullName evidence="1">YVTN beta-propeller repeat-containing protein</fullName>
    </submittedName>
</protein>
<dbReference type="PANTHER" id="PTHR47197:SF3">
    <property type="entry name" value="DIHYDRO-HEME D1 DEHYDROGENASE"/>
    <property type="match status" value="1"/>
</dbReference>
<comment type="caution">
    <text evidence="1">The sequence shown here is derived from an EMBL/GenBank/DDBJ whole genome shotgun (WGS) entry which is preliminary data.</text>
</comment>
<dbReference type="EMBL" id="AUZY01003056">
    <property type="protein sequence ID" value="EQD70688.1"/>
    <property type="molecule type" value="Genomic_DNA"/>
</dbReference>
<feature type="non-terminal residue" evidence="1">
    <location>
        <position position="1"/>
    </location>
</feature>
<feature type="non-terminal residue" evidence="1">
    <location>
        <position position="185"/>
    </location>
</feature>
<proteinExistence type="predicted"/>
<reference evidence="1" key="1">
    <citation type="submission" date="2013-08" db="EMBL/GenBank/DDBJ databases">
        <authorList>
            <person name="Mendez C."/>
            <person name="Richter M."/>
            <person name="Ferrer M."/>
            <person name="Sanchez J."/>
        </authorList>
    </citation>
    <scope>NUCLEOTIDE SEQUENCE</scope>
</reference>
<dbReference type="AlphaFoldDB" id="T1BQ38"/>
<accession>T1BQ38</accession>
<dbReference type="InterPro" id="IPR051200">
    <property type="entry name" value="Host-pathogen_enzymatic-act"/>
</dbReference>